<organism evidence="2">
    <name type="scientific">Spodoptera frugiperda</name>
    <name type="common">Fall armyworm</name>
    <dbReference type="NCBI Taxonomy" id="7108"/>
    <lineage>
        <taxon>Eukaryota</taxon>
        <taxon>Metazoa</taxon>
        <taxon>Ecdysozoa</taxon>
        <taxon>Arthropoda</taxon>
        <taxon>Hexapoda</taxon>
        <taxon>Insecta</taxon>
        <taxon>Pterygota</taxon>
        <taxon>Neoptera</taxon>
        <taxon>Endopterygota</taxon>
        <taxon>Lepidoptera</taxon>
        <taxon>Glossata</taxon>
        <taxon>Ditrysia</taxon>
        <taxon>Noctuoidea</taxon>
        <taxon>Noctuidae</taxon>
        <taxon>Amphipyrinae</taxon>
        <taxon>Spodoptera</taxon>
    </lineage>
</organism>
<keyword evidence="1" id="KW-1133">Transmembrane helix</keyword>
<evidence type="ECO:0000313" key="2">
    <source>
        <dbReference type="EMBL" id="SOQ36436.1"/>
    </source>
</evidence>
<reference evidence="2" key="1">
    <citation type="submission" date="2016-07" db="EMBL/GenBank/DDBJ databases">
        <authorList>
            <person name="Bretaudeau A."/>
        </authorList>
    </citation>
    <scope>NUCLEOTIDE SEQUENCE</scope>
    <source>
        <strain evidence="2">Rice</strain>
        <tissue evidence="2">Whole body</tissue>
    </source>
</reference>
<protein>
    <submittedName>
        <fullName evidence="2">SFRICE_020497</fullName>
    </submittedName>
</protein>
<evidence type="ECO:0000256" key="1">
    <source>
        <dbReference type="SAM" id="Phobius"/>
    </source>
</evidence>
<dbReference type="AlphaFoldDB" id="A0A2H1V6N0"/>
<accession>A0A2H1V6N0</accession>
<feature type="transmembrane region" description="Helical" evidence="1">
    <location>
        <begin position="74"/>
        <end position="97"/>
    </location>
</feature>
<keyword evidence="1" id="KW-0812">Transmembrane</keyword>
<gene>
    <name evidence="2" type="ORF">SFRICE_020497</name>
</gene>
<name>A0A2H1V6N0_SPOFR</name>
<proteinExistence type="predicted"/>
<dbReference type="EMBL" id="ODYU01000928">
    <property type="protein sequence ID" value="SOQ36436.1"/>
    <property type="molecule type" value="Genomic_DNA"/>
</dbReference>
<keyword evidence="1" id="KW-0472">Membrane</keyword>
<sequence>MQTRYLSVLKSLTANRKLLKANPPLTSVTGDHHGVQCVNTPCYYCGIFEKPKKALTKFISGIEHLKNTFCVCSLICKILSLIVSLLFIVAVVLLILWGTGILFGKDEPASTEEATNKLQQLMYNNHPKLL</sequence>